<feature type="coiled-coil region" evidence="7">
    <location>
        <begin position="29"/>
        <end position="56"/>
    </location>
</feature>
<evidence type="ECO:0000256" key="6">
    <source>
        <dbReference type="ARBA" id="ARBA00023306"/>
    </source>
</evidence>
<evidence type="ECO:0000313" key="9">
    <source>
        <dbReference type="EMBL" id="HGM97618.1"/>
    </source>
</evidence>
<dbReference type="EMBL" id="DTAR01000088">
    <property type="protein sequence ID" value="HGM97618.1"/>
    <property type="molecule type" value="Genomic_DNA"/>
</dbReference>
<keyword evidence="6" id="KW-0131">Cell cycle</keyword>
<dbReference type="InterPro" id="IPR019933">
    <property type="entry name" value="DivIVA_domain"/>
</dbReference>
<dbReference type="Pfam" id="PF05103">
    <property type="entry name" value="DivIVA"/>
    <property type="match status" value="1"/>
</dbReference>
<evidence type="ECO:0000256" key="4">
    <source>
        <dbReference type="ARBA" id="ARBA00022618"/>
    </source>
</evidence>
<comment type="similarity">
    <text evidence="2">Belongs to the DivIVA family.</text>
</comment>
<keyword evidence="4" id="KW-0132">Cell division</keyword>
<comment type="subcellular location">
    <subcellularLocation>
        <location evidence="1">Cytoplasm</location>
    </subcellularLocation>
</comment>
<feature type="coiled-coil region" evidence="7">
    <location>
        <begin position="93"/>
        <end position="138"/>
    </location>
</feature>
<evidence type="ECO:0000313" key="8">
    <source>
        <dbReference type="EMBL" id="HGK53886.1"/>
    </source>
</evidence>
<dbReference type="PANTHER" id="PTHR35794">
    <property type="entry name" value="CELL DIVISION PROTEIN DIVIVA"/>
    <property type="match status" value="1"/>
</dbReference>
<protein>
    <submittedName>
        <fullName evidence="9">DivIVA domain-containing protein</fullName>
    </submittedName>
</protein>
<dbReference type="Gene3D" id="6.10.250.660">
    <property type="match status" value="1"/>
</dbReference>
<dbReference type="GO" id="GO:0051301">
    <property type="term" value="P:cell division"/>
    <property type="evidence" value="ECO:0007669"/>
    <property type="project" value="UniProtKB-KW"/>
</dbReference>
<dbReference type="PANTHER" id="PTHR35794:SF2">
    <property type="entry name" value="CELL DIVISION PROTEIN DIVIVA"/>
    <property type="match status" value="1"/>
</dbReference>
<evidence type="ECO:0000256" key="5">
    <source>
        <dbReference type="ARBA" id="ARBA00023054"/>
    </source>
</evidence>
<dbReference type="NCBIfam" id="TIGR03544">
    <property type="entry name" value="DivI1A_domain"/>
    <property type="match status" value="1"/>
</dbReference>
<reference evidence="9" key="1">
    <citation type="journal article" date="2020" name="mSystems">
        <title>Genome- and Community-Level Interaction Insights into Carbon Utilization and Element Cycling Functions of Hydrothermarchaeota in Hydrothermal Sediment.</title>
        <authorList>
            <person name="Zhou Z."/>
            <person name="Liu Y."/>
            <person name="Xu W."/>
            <person name="Pan J."/>
            <person name="Luo Z.H."/>
            <person name="Li M."/>
        </authorList>
    </citation>
    <scope>NUCLEOTIDE SEQUENCE [LARGE SCALE GENOMIC DNA]</scope>
    <source>
        <strain evidence="9">SpSt-626</strain>
        <strain evidence="8">SpSt-695</strain>
    </source>
</reference>
<evidence type="ECO:0000256" key="2">
    <source>
        <dbReference type="ARBA" id="ARBA00009008"/>
    </source>
</evidence>
<keyword evidence="5 7" id="KW-0175">Coiled coil</keyword>
<dbReference type="EMBL" id="DTDP01000112">
    <property type="protein sequence ID" value="HGK53886.1"/>
    <property type="molecule type" value="Genomic_DNA"/>
</dbReference>
<dbReference type="GO" id="GO:0005737">
    <property type="term" value="C:cytoplasm"/>
    <property type="evidence" value="ECO:0007669"/>
    <property type="project" value="UniProtKB-SubCell"/>
</dbReference>
<proteinExistence type="inferred from homology"/>
<dbReference type="AlphaFoldDB" id="A0A7V4ABI3"/>
<accession>A0A7V4ABI3</accession>
<keyword evidence="3" id="KW-0963">Cytoplasm</keyword>
<comment type="caution">
    <text evidence="9">The sequence shown here is derived from an EMBL/GenBank/DDBJ whole genome shotgun (WGS) entry which is preliminary data.</text>
</comment>
<dbReference type="InterPro" id="IPR007793">
    <property type="entry name" value="DivIVA_fam"/>
</dbReference>
<evidence type="ECO:0000256" key="1">
    <source>
        <dbReference type="ARBA" id="ARBA00004496"/>
    </source>
</evidence>
<organism evidence="9">
    <name type="scientific">candidate division WOR-3 bacterium</name>
    <dbReference type="NCBI Taxonomy" id="2052148"/>
    <lineage>
        <taxon>Bacteria</taxon>
        <taxon>Bacteria division WOR-3</taxon>
    </lineage>
</organism>
<gene>
    <name evidence="9" type="ORF">ENT96_01020</name>
    <name evidence="8" type="ORF">ENU72_02545</name>
</gene>
<evidence type="ECO:0000256" key="7">
    <source>
        <dbReference type="SAM" id="Coils"/>
    </source>
</evidence>
<sequence>MKIAPIEIRNAEFPKVFRGFDPERVRSFLEMIADELEEIIKENISLSERIKDLDVKVEDYRRMENIMKEALLTAQRGADELKRNAEKEAELIIMNAKMEAEKFLEEKREELNKLKQEIEEIKARKRSLLLELKAIVETQKKWIDMMLEKEG</sequence>
<name>A0A7V4ABI3_UNCW3</name>
<evidence type="ECO:0000256" key="3">
    <source>
        <dbReference type="ARBA" id="ARBA00022490"/>
    </source>
</evidence>